<feature type="compositionally biased region" description="Low complexity" evidence="1">
    <location>
        <begin position="241"/>
        <end position="265"/>
    </location>
</feature>
<feature type="region of interest" description="Disordered" evidence="1">
    <location>
        <begin position="53"/>
        <end position="103"/>
    </location>
</feature>
<evidence type="ECO:0000256" key="1">
    <source>
        <dbReference type="SAM" id="MobiDB-lite"/>
    </source>
</evidence>
<accession>A0AA39DWL4</accession>
<gene>
    <name evidence="2" type="ORF">PVL29_005466</name>
</gene>
<dbReference type="PANTHER" id="PTHR34460">
    <property type="entry name" value="VITELLOGENIN-LIKE PROTEIN"/>
    <property type="match status" value="1"/>
</dbReference>
<proteinExistence type="predicted"/>
<feature type="compositionally biased region" description="Low complexity" evidence="1">
    <location>
        <begin position="86"/>
        <end position="103"/>
    </location>
</feature>
<dbReference type="PANTHER" id="PTHR34460:SF2">
    <property type="entry name" value="OS04G0405500 PROTEIN"/>
    <property type="match status" value="1"/>
</dbReference>
<comment type="caution">
    <text evidence="2">The sequence shown here is derived from an EMBL/GenBank/DDBJ whole genome shotgun (WGS) entry which is preliminary data.</text>
</comment>
<feature type="compositionally biased region" description="Low complexity" evidence="1">
    <location>
        <begin position="53"/>
        <end position="64"/>
    </location>
</feature>
<organism evidence="2 3">
    <name type="scientific">Vitis rotundifolia</name>
    <name type="common">Muscadine grape</name>
    <dbReference type="NCBI Taxonomy" id="103349"/>
    <lineage>
        <taxon>Eukaryota</taxon>
        <taxon>Viridiplantae</taxon>
        <taxon>Streptophyta</taxon>
        <taxon>Embryophyta</taxon>
        <taxon>Tracheophyta</taxon>
        <taxon>Spermatophyta</taxon>
        <taxon>Magnoliopsida</taxon>
        <taxon>eudicotyledons</taxon>
        <taxon>Gunneridae</taxon>
        <taxon>Pentapetalae</taxon>
        <taxon>rosids</taxon>
        <taxon>Vitales</taxon>
        <taxon>Vitaceae</taxon>
        <taxon>Viteae</taxon>
        <taxon>Vitis</taxon>
    </lineage>
</organism>
<dbReference type="EMBL" id="JARBHA010000005">
    <property type="protein sequence ID" value="KAJ9699608.1"/>
    <property type="molecule type" value="Genomic_DNA"/>
</dbReference>
<evidence type="ECO:0000313" key="2">
    <source>
        <dbReference type="EMBL" id="KAJ9699608.1"/>
    </source>
</evidence>
<dbReference type="AlphaFoldDB" id="A0AA39DWL4"/>
<feature type="compositionally biased region" description="Gly residues" evidence="1">
    <location>
        <begin position="66"/>
        <end position="85"/>
    </location>
</feature>
<name>A0AA39DWL4_VITRO</name>
<keyword evidence="3" id="KW-1185">Reference proteome</keyword>
<feature type="region of interest" description="Disordered" evidence="1">
    <location>
        <begin position="210"/>
        <end position="265"/>
    </location>
</feature>
<feature type="region of interest" description="Disordered" evidence="1">
    <location>
        <begin position="289"/>
        <end position="315"/>
    </location>
</feature>
<feature type="region of interest" description="Disordered" evidence="1">
    <location>
        <begin position="1"/>
        <end position="20"/>
    </location>
</feature>
<protein>
    <submittedName>
        <fullName evidence="2">Uncharacterized protein</fullName>
    </submittedName>
</protein>
<dbReference type="Proteomes" id="UP001168098">
    <property type="component" value="Unassembled WGS sequence"/>
</dbReference>
<feature type="region of interest" description="Disordered" evidence="1">
    <location>
        <begin position="389"/>
        <end position="408"/>
    </location>
</feature>
<evidence type="ECO:0000313" key="3">
    <source>
        <dbReference type="Proteomes" id="UP001168098"/>
    </source>
</evidence>
<feature type="compositionally biased region" description="Basic and acidic residues" evidence="1">
    <location>
        <begin position="394"/>
        <end position="405"/>
    </location>
</feature>
<reference evidence="2 3" key="1">
    <citation type="journal article" date="2023" name="BMC Biotechnol.">
        <title>Vitis rotundifolia cv Carlos genome sequencing.</title>
        <authorList>
            <person name="Huff M."/>
            <person name="Hulse-Kemp A."/>
            <person name="Scheffler B."/>
            <person name="Youngblood R."/>
            <person name="Simpson S."/>
            <person name="Babiker E."/>
            <person name="Staton M."/>
        </authorList>
    </citation>
    <scope>NUCLEOTIDE SEQUENCE [LARGE SCALE GENOMIC DNA]</scope>
    <source>
        <tissue evidence="2">Leaf</tissue>
    </source>
</reference>
<sequence>MEGVRGVGEDDVGEGMQCSDHPYRNNPGGICAFCLQEKLGKLVSSSFPNAIFPSSSSSSPSFRSEIGGGGGGGVGVGVGGGGGGASSTSLSVRPTSSSSSYSASKDCHYHGNYSRRARIPFLLAQKKKKKKEVMGSDAVGIVLKRSKSTTTPRRGHFLVESEDADDYSPQKRGFWSFLYLPKSTATRKMDKAVGSAVTPRESKLTAAITQTHASLSHKPKDKGLGSSSLAKKEEFVDESESPNSHATASSSSFGRKVSRSRSVGCGSRSFSGDFFERISTGFGDCTLRRVESQREGKPKSSGAHRGGAPGGPDHQCIKERVKCGGIFGGFIMTSSSSSSSSSSYWMSSTVEDNVNGKSTAAVAPGPLSHGRSKSWGWAFASPMRALSKPSSSKVEYKDAGKRDITPNKPNLAAIPSLLAVRG</sequence>
<feature type="compositionally biased region" description="Basic and acidic residues" evidence="1">
    <location>
        <begin position="289"/>
        <end position="298"/>
    </location>
</feature>